<comment type="caution">
    <text evidence="8">The sequence shown here is derived from an EMBL/GenBank/DDBJ whole genome shotgun (WGS) entry which is preliminary data.</text>
</comment>
<dbReference type="RefSeq" id="WP_340271606.1">
    <property type="nucleotide sequence ID" value="NZ_JBBEOG010000013.1"/>
</dbReference>
<feature type="domain" description="SteA-like C-terminal" evidence="7">
    <location>
        <begin position="365"/>
        <end position="399"/>
    </location>
</feature>
<name>A0ABW0GQ29_9MICO</name>
<evidence type="ECO:0000256" key="6">
    <source>
        <dbReference type="SAM" id="Phobius"/>
    </source>
</evidence>
<keyword evidence="1" id="KW-0808">Transferase</keyword>
<keyword evidence="4" id="KW-0067">ATP-binding</keyword>
<dbReference type="InterPro" id="IPR047795">
    <property type="entry name" value="Put_SteA-like"/>
</dbReference>
<evidence type="ECO:0000259" key="7">
    <source>
        <dbReference type="Pfam" id="PF12555"/>
    </source>
</evidence>
<sequence length="418" mass="43206">MGLLRVAGRRPRVEPPGTVGPARVLRDGARSARRVRPGDVVVLDAPDLDAATAEELLRRRPAAVLNAAASSTGRQPTLGPRLLVDAAVPLVDELGPGLLLAVRDGDRVHVDGGCVRVGAGRRGRGDDAPPLVGRQQDDVGVELAYEHARRGVVTRLEGFAAATAGVLDAERDLLLEGYGLPALPLRLAGRPVVVVAQGYGWADDLRALRRFLLDRRPVLVGVDDGADALLAVGRRPDVVVTDGRQASDEALTCGAHVVAHVPPDHWAEDGVGPGGVPAARRAPDEDPLERLTALGVAADVVPCALTSEDLAVLLAHHHDARTIVTAGSHATLEELLDRGRTGAASAFLARLRAGAAVVDATTAADLHQPRVSWGLVVLLVLAGVAALAAAVAATPWGQEQLGDAATSLTALLPRAPGG</sequence>
<keyword evidence="9" id="KW-1185">Reference proteome</keyword>
<feature type="region of interest" description="Disordered" evidence="5">
    <location>
        <begin position="1"/>
        <end position="21"/>
    </location>
</feature>
<keyword evidence="6" id="KW-0472">Membrane</keyword>
<feature type="transmembrane region" description="Helical" evidence="6">
    <location>
        <begin position="371"/>
        <end position="393"/>
    </location>
</feature>
<keyword evidence="6" id="KW-1133">Transmembrane helix</keyword>
<proteinExistence type="predicted"/>
<organism evidence="8 9">
    <name type="scientific">Aquipuribacter nitratireducens</name>
    <dbReference type="NCBI Taxonomy" id="650104"/>
    <lineage>
        <taxon>Bacteria</taxon>
        <taxon>Bacillati</taxon>
        <taxon>Actinomycetota</taxon>
        <taxon>Actinomycetes</taxon>
        <taxon>Micrococcales</taxon>
        <taxon>Intrasporangiaceae</taxon>
        <taxon>Aquipuribacter</taxon>
    </lineage>
</organism>
<evidence type="ECO:0000256" key="4">
    <source>
        <dbReference type="ARBA" id="ARBA00022840"/>
    </source>
</evidence>
<evidence type="ECO:0000256" key="1">
    <source>
        <dbReference type="ARBA" id="ARBA00022679"/>
    </source>
</evidence>
<keyword evidence="3" id="KW-0418">Kinase</keyword>
<protein>
    <submittedName>
        <fullName evidence="8">Cytokinetic ring protein SteA</fullName>
    </submittedName>
</protein>
<gene>
    <name evidence="8" type="primary">steA</name>
    <name evidence="8" type="ORF">ACFPJ6_13410</name>
</gene>
<keyword evidence="6" id="KW-0812">Transmembrane</keyword>
<evidence type="ECO:0000256" key="3">
    <source>
        <dbReference type="ARBA" id="ARBA00022777"/>
    </source>
</evidence>
<dbReference type="Pfam" id="PF12555">
    <property type="entry name" value="SteA-like_C"/>
    <property type="match status" value="1"/>
</dbReference>
<evidence type="ECO:0000256" key="5">
    <source>
        <dbReference type="SAM" id="MobiDB-lite"/>
    </source>
</evidence>
<dbReference type="InterPro" id="IPR036759">
    <property type="entry name" value="TPK_catalytic_sf"/>
</dbReference>
<evidence type="ECO:0000313" key="8">
    <source>
        <dbReference type="EMBL" id="MFC5381782.1"/>
    </source>
</evidence>
<reference evidence="9" key="1">
    <citation type="journal article" date="2019" name="Int. J. Syst. Evol. Microbiol.">
        <title>The Global Catalogue of Microorganisms (GCM) 10K type strain sequencing project: providing services to taxonomists for standard genome sequencing and annotation.</title>
        <authorList>
            <consortium name="The Broad Institute Genomics Platform"/>
            <consortium name="The Broad Institute Genome Sequencing Center for Infectious Disease"/>
            <person name="Wu L."/>
            <person name="Ma J."/>
        </authorList>
    </citation>
    <scope>NUCLEOTIDE SEQUENCE [LARGE SCALE GENOMIC DNA]</scope>
    <source>
        <strain evidence="9">CCUG 43114</strain>
    </source>
</reference>
<dbReference type="NCBIfam" id="NF040608">
    <property type="entry name" value="division_SteA"/>
    <property type="match status" value="1"/>
</dbReference>
<evidence type="ECO:0000256" key="2">
    <source>
        <dbReference type="ARBA" id="ARBA00022741"/>
    </source>
</evidence>
<keyword evidence="2" id="KW-0547">Nucleotide-binding</keyword>
<dbReference type="InterPro" id="IPR022215">
    <property type="entry name" value="SteA-like_C"/>
</dbReference>
<dbReference type="Proteomes" id="UP001596122">
    <property type="component" value="Unassembled WGS sequence"/>
</dbReference>
<dbReference type="EMBL" id="JBHSLD010000012">
    <property type="protein sequence ID" value="MFC5381782.1"/>
    <property type="molecule type" value="Genomic_DNA"/>
</dbReference>
<evidence type="ECO:0000313" key="9">
    <source>
        <dbReference type="Proteomes" id="UP001596122"/>
    </source>
</evidence>
<dbReference type="SUPFAM" id="SSF63999">
    <property type="entry name" value="Thiamin pyrophosphokinase, catalytic domain"/>
    <property type="match status" value="1"/>
</dbReference>
<accession>A0ABW0GQ29</accession>